<feature type="active site" description="Nucleophile" evidence="4">
    <location>
        <position position="303"/>
    </location>
</feature>
<comment type="caution">
    <text evidence="6">The sequence shown here is derived from an EMBL/GenBank/DDBJ whole genome shotgun (WGS) entry which is preliminary data.</text>
</comment>
<evidence type="ECO:0000256" key="3">
    <source>
        <dbReference type="ARBA" id="ARBA00023098"/>
    </source>
</evidence>
<evidence type="ECO:0000313" key="7">
    <source>
        <dbReference type="Proteomes" id="UP000792457"/>
    </source>
</evidence>
<dbReference type="Proteomes" id="UP000792457">
    <property type="component" value="Unassembled WGS sequence"/>
</dbReference>
<reference evidence="6" key="1">
    <citation type="submission" date="2013-04" db="EMBL/GenBank/DDBJ databases">
        <authorList>
            <person name="Qu J."/>
            <person name="Murali S.C."/>
            <person name="Bandaranaike D."/>
            <person name="Bellair M."/>
            <person name="Blankenburg K."/>
            <person name="Chao H."/>
            <person name="Dinh H."/>
            <person name="Doddapaneni H."/>
            <person name="Downs B."/>
            <person name="Dugan-Rocha S."/>
            <person name="Elkadiri S."/>
            <person name="Gnanaolivu R.D."/>
            <person name="Hernandez B."/>
            <person name="Javaid M."/>
            <person name="Jayaseelan J.C."/>
            <person name="Lee S."/>
            <person name="Li M."/>
            <person name="Ming W."/>
            <person name="Munidasa M."/>
            <person name="Muniz J."/>
            <person name="Nguyen L."/>
            <person name="Ongeri F."/>
            <person name="Osuji N."/>
            <person name="Pu L.-L."/>
            <person name="Puazo M."/>
            <person name="Qu C."/>
            <person name="Quiroz J."/>
            <person name="Raj R."/>
            <person name="Weissenberger G."/>
            <person name="Xin Y."/>
            <person name="Zou X."/>
            <person name="Han Y."/>
            <person name="Richards S."/>
            <person name="Worley K."/>
            <person name="Muzny D."/>
            <person name="Gibbs R."/>
        </authorList>
    </citation>
    <scope>NUCLEOTIDE SEQUENCE</scope>
    <source>
        <strain evidence="6">Sampled in the wild</strain>
    </source>
</reference>
<dbReference type="InterPro" id="IPR045217">
    <property type="entry name" value="PNPLA8-like"/>
</dbReference>
<proteinExistence type="predicted"/>
<sequence length="645" mass="72621">MKYNGREYLLSLQVLKMSQSKSYRRIQRCSCMASRTYKTSSGKIAQFSANMSTGSQFKNVRLLQSKTYKLAKDYVIKTTGERSIIDTISKEWIKIVQKLPALFNQKEVEIPKKAEPSELQGREKNNNGTTRWPIETAKSILTNPYLNGLKLPFTYDEVVDEAYPKWKSKNVVSKTCIDARTKHVISSVRSAETRTSLFKRIEDLTSHLNEYPEAKDLAVKEGAISMLLKIRRDEAQEEEIQGVLRESLSLLGYTDPLRGRGIRILSIDGGGTRGVLVVEMLRKLEKVTGKRIYELFDFICGVSTGAILACLLGPHKKSLEECSIMYKELSAQIFDQSPFWGTSSLVWSHSYYDTQRWEGLLKEYLGDTPLGKTARDPTCPKLAAVSTVVNQARILAYVFRNYNLPYGMTSQYMGSSRHMLWEAVRASAAAPSYFEEFRIGQFLHQDGGILVNNPTAVAIHEARHLWPDSPLQCVLSLGTGRKKHAGMPLSHLSRTRMAEQAGGGEGEFMGPMPTTVSPKEATSSSASAASSWKTKFLKILDSATDTESVHTILSDLLPGGVYFRFNPHLTEDTALDEIRPECLRQLETDAAMYVRRNEETFEEVAIALLAPKSISQRCGDWMKLRYLEGMPSILNTLHQKWTGRR</sequence>
<evidence type="ECO:0000313" key="6">
    <source>
        <dbReference type="EMBL" id="KAG8222086.1"/>
    </source>
</evidence>
<feature type="short sequence motif" description="GXGXXG" evidence="4">
    <location>
        <begin position="269"/>
        <end position="274"/>
    </location>
</feature>
<dbReference type="InterPro" id="IPR016035">
    <property type="entry name" value="Acyl_Trfase/lysoPLipase"/>
</dbReference>
<keyword evidence="1 4" id="KW-0378">Hydrolase</keyword>
<keyword evidence="2 4" id="KW-0442">Lipid degradation</keyword>
<evidence type="ECO:0000256" key="2">
    <source>
        <dbReference type="ARBA" id="ARBA00022963"/>
    </source>
</evidence>
<evidence type="ECO:0000256" key="4">
    <source>
        <dbReference type="PROSITE-ProRule" id="PRU01161"/>
    </source>
</evidence>
<feature type="domain" description="PNPLA" evidence="5">
    <location>
        <begin position="265"/>
        <end position="459"/>
    </location>
</feature>
<reference evidence="6" key="2">
    <citation type="submission" date="2017-10" db="EMBL/GenBank/DDBJ databases">
        <title>Ladona fulva Genome sequencing and assembly.</title>
        <authorList>
            <person name="Murali S."/>
            <person name="Richards S."/>
            <person name="Bandaranaike D."/>
            <person name="Bellair M."/>
            <person name="Blankenburg K."/>
            <person name="Chao H."/>
            <person name="Dinh H."/>
            <person name="Doddapaneni H."/>
            <person name="Dugan-Rocha S."/>
            <person name="Elkadiri S."/>
            <person name="Gnanaolivu R."/>
            <person name="Hernandez B."/>
            <person name="Skinner E."/>
            <person name="Javaid M."/>
            <person name="Lee S."/>
            <person name="Li M."/>
            <person name="Ming W."/>
            <person name="Munidasa M."/>
            <person name="Muniz J."/>
            <person name="Nguyen L."/>
            <person name="Hughes D."/>
            <person name="Osuji N."/>
            <person name="Pu L.-L."/>
            <person name="Puazo M."/>
            <person name="Qu C."/>
            <person name="Quiroz J."/>
            <person name="Raj R."/>
            <person name="Weissenberger G."/>
            <person name="Xin Y."/>
            <person name="Zou X."/>
            <person name="Han Y."/>
            <person name="Worley K."/>
            <person name="Muzny D."/>
            <person name="Gibbs R."/>
        </authorList>
    </citation>
    <scope>NUCLEOTIDE SEQUENCE</scope>
    <source>
        <strain evidence="6">Sampled in the wild</strain>
    </source>
</reference>
<dbReference type="SUPFAM" id="SSF52151">
    <property type="entry name" value="FabD/lysophospholipase-like"/>
    <property type="match status" value="1"/>
</dbReference>
<evidence type="ECO:0000256" key="1">
    <source>
        <dbReference type="ARBA" id="ARBA00022801"/>
    </source>
</evidence>
<evidence type="ECO:0000259" key="5">
    <source>
        <dbReference type="PROSITE" id="PS51635"/>
    </source>
</evidence>
<dbReference type="Gene3D" id="3.40.1090.10">
    <property type="entry name" value="Cytosolic phospholipase A2 catalytic domain"/>
    <property type="match status" value="1"/>
</dbReference>
<dbReference type="CDD" id="cd07211">
    <property type="entry name" value="Pat_PNPLA8"/>
    <property type="match status" value="1"/>
</dbReference>
<dbReference type="PANTHER" id="PTHR24185">
    <property type="entry name" value="CALCIUM-INDEPENDENT PHOSPHOLIPASE A2-GAMMA"/>
    <property type="match status" value="1"/>
</dbReference>
<name>A0A8K0JTD3_LADFU</name>
<dbReference type="AlphaFoldDB" id="A0A8K0JTD3"/>
<feature type="active site" description="Proton acceptor" evidence="4">
    <location>
        <position position="446"/>
    </location>
</feature>
<accession>A0A8K0JTD3</accession>
<gene>
    <name evidence="6" type="ORF">J437_LFUL000531</name>
</gene>
<dbReference type="PANTHER" id="PTHR24185:SF1">
    <property type="entry name" value="CALCIUM-INDEPENDENT PHOSPHOLIPASE A2-GAMMA"/>
    <property type="match status" value="1"/>
</dbReference>
<dbReference type="GO" id="GO:0016020">
    <property type="term" value="C:membrane"/>
    <property type="evidence" value="ECO:0007669"/>
    <property type="project" value="TreeGrafter"/>
</dbReference>
<dbReference type="OrthoDB" id="630895at2759"/>
<protein>
    <recommendedName>
        <fullName evidence="5">PNPLA domain-containing protein</fullName>
    </recommendedName>
</protein>
<dbReference type="Pfam" id="PF01734">
    <property type="entry name" value="Patatin"/>
    <property type="match status" value="1"/>
</dbReference>
<organism evidence="6 7">
    <name type="scientific">Ladona fulva</name>
    <name type="common">Scarce chaser dragonfly</name>
    <name type="synonym">Libellula fulva</name>
    <dbReference type="NCBI Taxonomy" id="123851"/>
    <lineage>
        <taxon>Eukaryota</taxon>
        <taxon>Metazoa</taxon>
        <taxon>Ecdysozoa</taxon>
        <taxon>Arthropoda</taxon>
        <taxon>Hexapoda</taxon>
        <taxon>Insecta</taxon>
        <taxon>Pterygota</taxon>
        <taxon>Palaeoptera</taxon>
        <taxon>Odonata</taxon>
        <taxon>Epiprocta</taxon>
        <taxon>Anisoptera</taxon>
        <taxon>Libelluloidea</taxon>
        <taxon>Libellulidae</taxon>
        <taxon>Ladona</taxon>
    </lineage>
</organism>
<dbReference type="EMBL" id="KZ308122">
    <property type="protein sequence ID" value="KAG8222086.1"/>
    <property type="molecule type" value="Genomic_DNA"/>
</dbReference>
<feature type="short sequence motif" description="DGA/G" evidence="4">
    <location>
        <begin position="446"/>
        <end position="448"/>
    </location>
</feature>
<dbReference type="GO" id="GO:0016042">
    <property type="term" value="P:lipid catabolic process"/>
    <property type="evidence" value="ECO:0007669"/>
    <property type="project" value="UniProtKB-UniRule"/>
</dbReference>
<dbReference type="InterPro" id="IPR002641">
    <property type="entry name" value="PNPLA_dom"/>
</dbReference>
<keyword evidence="7" id="KW-1185">Reference proteome</keyword>
<keyword evidence="3 4" id="KW-0443">Lipid metabolism</keyword>
<dbReference type="GO" id="GO:0019369">
    <property type="term" value="P:arachidonate metabolic process"/>
    <property type="evidence" value="ECO:0007669"/>
    <property type="project" value="TreeGrafter"/>
</dbReference>
<dbReference type="GO" id="GO:0047499">
    <property type="term" value="F:calcium-independent phospholipase A2 activity"/>
    <property type="evidence" value="ECO:0007669"/>
    <property type="project" value="TreeGrafter"/>
</dbReference>
<feature type="short sequence motif" description="GXSXG" evidence="4">
    <location>
        <begin position="301"/>
        <end position="305"/>
    </location>
</feature>
<dbReference type="PROSITE" id="PS51635">
    <property type="entry name" value="PNPLA"/>
    <property type="match status" value="1"/>
</dbReference>